<name>A0ABD0WV16_UMBPY</name>
<keyword evidence="2" id="KW-1185">Reference proteome</keyword>
<gene>
    <name evidence="1" type="ORF">UPYG_G00270280</name>
</gene>
<reference evidence="1 2" key="1">
    <citation type="submission" date="2024-06" db="EMBL/GenBank/DDBJ databases">
        <authorList>
            <person name="Pan Q."/>
            <person name="Wen M."/>
            <person name="Jouanno E."/>
            <person name="Zahm M."/>
            <person name="Klopp C."/>
            <person name="Cabau C."/>
            <person name="Louis A."/>
            <person name="Berthelot C."/>
            <person name="Parey E."/>
            <person name="Roest Crollius H."/>
            <person name="Montfort J."/>
            <person name="Robinson-Rechavi M."/>
            <person name="Bouchez O."/>
            <person name="Lampietro C."/>
            <person name="Lopez Roques C."/>
            <person name="Donnadieu C."/>
            <person name="Postlethwait J."/>
            <person name="Bobe J."/>
            <person name="Verreycken H."/>
            <person name="Guiguen Y."/>
        </authorList>
    </citation>
    <scope>NUCLEOTIDE SEQUENCE [LARGE SCALE GENOMIC DNA]</scope>
    <source>
        <strain evidence="1">Up_M1</strain>
        <tissue evidence="1">Testis</tissue>
    </source>
</reference>
<sequence>MDEKTLYGAAYEVGIYLSSVSSLSGYSGIVKGQHKIHTKQELVKHYNCINTLQQMLFPTWYSLKRTY</sequence>
<dbReference type="EMBL" id="JAGEUA010000008">
    <property type="protein sequence ID" value="KAL0968691.1"/>
    <property type="molecule type" value="Genomic_DNA"/>
</dbReference>
<accession>A0ABD0WV16</accession>
<comment type="caution">
    <text evidence="1">The sequence shown here is derived from an EMBL/GenBank/DDBJ whole genome shotgun (WGS) entry which is preliminary data.</text>
</comment>
<organism evidence="1 2">
    <name type="scientific">Umbra pygmaea</name>
    <name type="common">Eastern mudminnow</name>
    <dbReference type="NCBI Taxonomy" id="75934"/>
    <lineage>
        <taxon>Eukaryota</taxon>
        <taxon>Metazoa</taxon>
        <taxon>Chordata</taxon>
        <taxon>Craniata</taxon>
        <taxon>Vertebrata</taxon>
        <taxon>Euteleostomi</taxon>
        <taxon>Actinopterygii</taxon>
        <taxon>Neopterygii</taxon>
        <taxon>Teleostei</taxon>
        <taxon>Protacanthopterygii</taxon>
        <taxon>Esociformes</taxon>
        <taxon>Umbridae</taxon>
        <taxon>Umbra</taxon>
    </lineage>
</organism>
<proteinExistence type="predicted"/>
<dbReference type="AlphaFoldDB" id="A0ABD0WV16"/>
<evidence type="ECO:0000313" key="1">
    <source>
        <dbReference type="EMBL" id="KAL0968691.1"/>
    </source>
</evidence>
<dbReference type="Proteomes" id="UP001557470">
    <property type="component" value="Unassembled WGS sequence"/>
</dbReference>
<protein>
    <submittedName>
        <fullName evidence="1">Uncharacterized protein</fullName>
    </submittedName>
</protein>
<evidence type="ECO:0000313" key="2">
    <source>
        <dbReference type="Proteomes" id="UP001557470"/>
    </source>
</evidence>